<name>A0AAW2RQA1_9LAMI</name>
<dbReference type="Gene3D" id="1.20.1280.50">
    <property type="match status" value="1"/>
</dbReference>
<feature type="domain" description="F-box" evidence="1">
    <location>
        <begin position="22"/>
        <end position="56"/>
    </location>
</feature>
<dbReference type="AlphaFoldDB" id="A0AAW2RQA1"/>
<dbReference type="InterPro" id="IPR055290">
    <property type="entry name" value="At3g26010-like"/>
</dbReference>
<dbReference type="EMBL" id="JACGWM010000003">
    <property type="protein sequence ID" value="KAL0382272.1"/>
    <property type="molecule type" value="Genomic_DNA"/>
</dbReference>
<dbReference type="CDD" id="cd22157">
    <property type="entry name" value="F-box_AtFBW1-like"/>
    <property type="match status" value="1"/>
</dbReference>
<sequence length="253" mass="28497">MKIKIKAPKRAQSSAQIVASIDDLLTEILLRLPIRSLIRFKLVCKHWHSLITTPHFSFLRNPRPNPAVGLFLPCSDVGLNPSSQTEYVTLEPKPWFEYVPFFVGVPTTPPFGQLNFTKESSGSEFCSLATGCCSVVVVPGVGIYSKRYYVCNPTTKRFSTLPKLDGGSRGSTGIRGMSLAFDPAKSPHYKVVCVRGFEVDFEEFHYQFEVYSSEKGPWRKCGEPFTADVDFENGVYWNGSPLDQQPGWRFFLF</sequence>
<evidence type="ECO:0000313" key="3">
    <source>
        <dbReference type="EMBL" id="KAL0382272.1"/>
    </source>
</evidence>
<reference evidence="3" key="2">
    <citation type="journal article" date="2024" name="Plant">
        <title>Genomic evolution and insights into agronomic trait innovations of Sesamum species.</title>
        <authorList>
            <person name="Miao H."/>
            <person name="Wang L."/>
            <person name="Qu L."/>
            <person name="Liu H."/>
            <person name="Sun Y."/>
            <person name="Le M."/>
            <person name="Wang Q."/>
            <person name="Wei S."/>
            <person name="Zheng Y."/>
            <person name="Lin W."/>
            <person name="Duan Y."/>
            <person name="Cao H."/>
            <person name="Xiong S."/>
            <person name="Wang X."/>
            <person name="Wei L."/>
            <person name="Li C."/>
            <person name="Ma Q."/>
            <person name="Ju M."/>
            <person name="Zhao R."/>
            <person name="Li G."/>
            <person name="Mu C."/>
            <person name="Tian Q."/>
            <person name="Mei H."/>
            <person name="Zhang T."/>
            <person name="Gao T."/>
            <person name="Zhang H."/>
        </authorList>
    </citation>
    <scope>NUCLEOTIDE SEQUENCE</scope>
    <source>
        <strain evidence="3">KEN8</strain>
    </source>
</reference>
<dbReference type="SUPFAM" id="SSF81383">
    <property type="entry name" value="F-box domain"/>
    <property type="match status" value="1"/>
</dbReference>
<reference evidence="3" key="1">
    <citation type="submission" date="2020-06" db="EMBL/GenBank/DDBJ databases">
        <authorList>
            <person name="Li T."/>
            <person name="Hu X."/>
            <person name="Zhang T."/>
            <person name="Song X."/>
            <person name="Zhang H."/>
            <person name="Dai N."/>
            <person name="Sheng W."/>
            <person name="Hou X."/>
            <person name="Wei L."/>
        </authorList>
    </citation>
    <scope>NUCLEOTIDE SEQUENCE</scope>
    <source>
        <strain evidence="3">KEN8</strain>
        <tissue evidence="3">Leaf</tissue>
    </source>
</reference>
<dbReference type="InterPro" id="IPR013187">
    <property type="entry name" value="F-box-assoc_dom_typ3"/>
</dbReference>
<feature type="domain" description="F-box associated beta-propeller type 3" evidence="2">
    <location>
        <begin position="145"/>
        <end position="239"/>
    </location>
</feature>
<gene>
    <name evidence="3" type="ORF">Scaly_0514500</name>
</gene>
<comment type="caution">
    <text evidence="3">The sequence shown here is derived from an EMBL/GenBank/DDBJ whole genome shotgun (WGS) entry which is preliminary data.</text>
</comment>
<dbReference type="InterPro" id="IPR001810">
    <property type="entry name" value="F-box_dom"/>
</dbReference>
<proteinExistence type="predicted"/>
<dbReference type="Pfam" id="PF00646">
    <property type="entry name" value="F-box"/>
    <property type="match status" value="1"/>
</dbReference>
<protein>
    <submittedName>
        <fullName evidence="3">F-box protein</fullName>
    </submittedName>
</protein>
<evidence type="ECO:0000259" key="1">
    <source>
        <dbReference type="Pfam" id="PF00646"/>
    </source>
</evidence>
<organism evidence="3">
    <name type="scientific">Sesamum calycinum</name>
    <dbReference type="NCBI Taxonomy" id="2727403"/>
    <lineage>
        <taxon>Eukaryota</taxon>
        <taxon>Viridiplantae</taxon>
        <taxon>Streptophyta</taxon>
        <taxon>Embryophyta</taxon>
        <taxon>Tracheophyta</taxon>
        <taxon>Spermatophyta</taxon>
        <taxon>Magnoliopsida</taxon>
        <taxon>eudicotyledons</taxon>
        <taxon>Gunneridae</taxon>
        <taxon>Pentapetalae</taxon>
        <taxon>asterids</taxon>
        <taxon>lamiids</taxon>
        <taxon>Lamiales</taxon>
        <taxon>Pedaliaceae</taxon>
        <taxon>Sesamum</taxon>
    </lineage>
</organism>
<dbReference type="Pfam" id="PF08268">
    <property type="entry name" value="FBA_3"/>
    <property type="match status" value="1"/>
</dbReference>
<dbReference type="InterPro" id="IPR036047">
    <property type="entry name" value="F-box-like_dom_sf"/>
</dbReference>
<dbReference type="PANTHER" id="PTHR35546:SF134">
    <property type="entry name" value="F-BOX ASSOCIATED DOMAIN-CONTAINING PROTEIN"/>
    <property type="match status" value="1"/>
</dbReference>
<accession>A0AAW2RQA1</accession>
<dbReference type="PANTHER" id="PTHR35546">
    <property type="entry name" value="F-BOX PROTEIN INTERACTION DOMAIN PROTEIN-RELATED"/>
    <property type="match status" value="1"/>
</dbReference>
<evidence type="ECO:0000259" key="2">
    <source>
        <dbReference type="Pfam" id="PF08268"/>
    </source>
</evidence>